<dbReference type="RefSeq" id="WP_272651674.1">
    <property type="nucleotide sequence ID" value="NZ_JAZDDG010000006.1"/>
</dbReference>
<accession>A0ABU7IVR5</accession>
<name>A0ABU7IVR5_9FLAO</name>
<evidence type="ECO:0000313" key="3">
    <source>
        <dbReference type="EMBL" id="MEE1976979.1"/>
    </source>
</evidence>
<dbReference type="PROSITE" id="PS50110">
    <property type="entry name" value="RESPONSE_REGULATORY"/>
    <property type="match status" value="1"/>
</dbReference>
<dbReference type="EMBL" id="JAZDDG010000006">
    <property type="protein sequence ID" value="MEE1976979.1"/>
    <property type="molecule type" value="Genomic_DNA"/>
</dbReference>
<dbReference type="SUPFAM" id="SSF52172">
    <property type="entry name" value="CheY-like"/>
    <property type="match status" value="1"/>
</dbReference>
<evidence type="ECO:0000259" key="2">
    <source>
        <dbReference type="PROSITE" id="PS50110"/>
    </source>
</evidence>
<evidence type="ECO:0000313" key="4">
    <source>
        <dbReference type="Proteomes" id="UP001356308"/>
    </source>
</evidence>
<protein>
    <submittedName>
        <fullName evidence="3">Response regulator</fullName>
    </submittedName>
</protein>
<dbReference type="SMART" id="SM00448">
    <property type="entry name" value="REC"/>
    <property type="match status" value="1"/>
</dbReference>
<sequence length="134" mass="15060">MGSLLAWIIDDDLVAQYTATYKIQQSNSEFRVICHDSVELALDALKNAVQDKNSVPEIVLLDLSFPNKGGWYFLEELERLGPELFAIKIYIISAFTNSRDRAIAALHPSVKGYFDKPLTAVDFTEVFGKTQNES</sequence>
<dbReference type="InterPro" id="IPR011006">
    <property type="entry name" value="CheY-like_superfamily"/>
</dbReference>
<reference evidence="3 4" key="1">
    <citation type="submission" date="2024-01" db="EMBL/GenBank/DDBJ databases">
        <title>Maribacter spp. originated from different algae showed divergent polysaccharides utilization ability.</title>
        <authorList>
            <person name="Wang H."/>
            <person name="Wu Y."/>
        </authorList>
    </citation>
    <scope>NUCLEOTIDE SEQUENCE [LARGE SCALE GENOMIC DNA]</scope>
    <source>
        <strain evidence="3 4">PR1</strain>
    </source>
</reference>
<feature type="domain" description="Response regulatory" evidence="2">
    <location>
        <begin position="5"/>
        <end position="131"/>
    </location>
</feature>
<proteinExistence type="predicted"/>
<feature type="modified residue" description="4-aspartylphosphate" evidence="1">
    <location>
        <position position="62"/>
    </location>
</feature>
<gene>
    <name evidence="3" type="ORF">V1I91_12905</name>
</gene>
<comment type="caution">
    <text evidence="3">The sequence shown here is derived from an EMBL/GenBank/DDBJ whole genome shotgun (WGS) entry which is preliminary data.</text>
</comment>
<keyword evidence="1" id="KW-0597">Phosphoprotein</keyword>
<evidence type="ECO:0000256" key="1">
    <source>
        <dbReference type="PROSITE-ProRule" id="PRU00169"/>
    </source>
</evidence>
<dbReference type="Pfam" id="PF00072">
    <property type="entry name" value="Response_reg"/>
    <property type="match status" value="1"/>
</dbReference>
<dbReference type="InterPro" id="IPR001789">
    <property type="entry name" value="Sig_transdc_resp-reg_receiver"/>
</dbReference>
<keyword evidence="4" id="KW-1185">Reference proteome</keyword>
<dbReference type="Gene3D" id="3.40.50.2300">
    <property type="match status" value="1"/>
</dbReference>
<dbReference type="Proteomes" id="UP001356308">
    <property type="component" value="Unassembled WGS sequence"/>
</dbReference>
<organism evidence="3 4">
    <name type="scientific">Maribacter cobaltidurans</name>
    <dbReference type="NCBI Taxonomy" id="1178778"/>
    <lineage>
        <taxon>Bacteria</taxon>
        <taxon>Pseudomonadati</taxon>
        <taxon>Bacteroidota</taxon>
        <taxon>Flavobacteriia</taxon>
        <taxon>Flavobacteriales</taxon>
        <taxon>Flavobacteriaceae</taxon>
        <taxon>Maribacter</taxon>
    </lineage>
</organism>